<name>A0A814PDB8_ADIRI</name>
<dbReference type="EMBL" id="CAJNOR010001235">
    <property type="protein sequence ID" value="CAF1103730.1"/>
    <property type="molecule type" value="Genomic_DNA"/>
</dbReference>
<protein>
    <recommendedName>
        <fullName evidence="3">B box-type domain-containing protein</fullName>
    </recommendedName>
</protein>
<keyword evidence="2" id="KW-1185">Reference proteome</keyword>
<dbReference type="AlphaFoldDB" id="A0A814PDB8"/>
<sequence>MTLEAERKACATCSKTGSTAMCYGCQQTFCTKHFIKHRSHLSQQMKNFHQKQDIFHQDLVGDTFEHPLLESIQAWERKSISRIQEIAGKTRNDLQQWIEKTKSQVQDSLKQIDEQVQSSEKTDNYTELDFTRWNKQLEELRDLLEKPSNVSIVEDEKPWSVIRTIKLIEKRPSVASSLLELTQVDACPEKPIESHPESFVIMFGPCKLSDNDHVVTHSNYRAGLSQTTGINQYSSGRHSITFRVENKGNKNIFLGIISSSHKIISPTFDYSVHGWWNLDHTIINGESKGGESNELLEKDDQLTLVIDCEEQQIELEHHRTKRRVHLQIKHDVCPYPWKILVRLLTAGDSIRIV</sequence>
<evidence type="ECO:0008006" key="3">
    <source>
        <dbReference type="Google" id="ProtNLM"/>
    </source>
</evidence>
<evidence type="ECO:0000313" key="1">
    <source>
        <dbReference type="EMBL" id="CAF1103730.1"/>
    </source>
</evidence>
<proteinExistence type="predicted"/>
<reference evidence="1" key="1">
    <citation type="submission" date="2021-02" db="EMBL/GenBank/DDBJ databases">
        <authorList>
            <person name="Nowell W R."/>
        </authorList>
    </citation>
    <scope>NUCLEOTIDE SEQUENCE</scope>
</reference>
<evidence type="ECO:0000313" key="2">
    <source>
        <dbReference type="Proteomes" id="UP000663828"/>
    </source>
</evidence>
<comment type="caution">
    <text evidence="1">The sequence shown here is derived from an EMBL/GenBank/DDBJ whole genome shotgun (WGS) entry which is preliminary data.</text>
</comment>
<dbReference type="Proteomes" id="UP000663828">
    <property type="component" value="Unassembled WGS sequence"/>
</dbReference>
<organism evidence="1 2">
    <name type="scientific">Adineta ricciae</name>
    <name type="common">Rotifer</name>
    <dbReference type="NCBI Taxonomy" id="249248"/>
    <lineage>
        <taxon>Eukaryota</taxon>
        <taxon>Metazoa</taxon>
        <taxon>Spiralia</taxon>
        <taxon>Gnathifera</taxon>
        <taxon>Rotifera</taxon>
        <taxon>Eurotatoria</taxon>
        <taxon>Bdelloidea</taxon>
        <taxon>Adinetida</taxon>
        <taxon>Adinetidae</taxon>
        <taxon>Adineta</taxon>
    </lineage>
</organism>
<gene>
    <name evidence="1" type="ORF">XAT740_LOCUS18493</name>
</gene>
<accession>A0A814PDB8</accession>